<evidence type="ECO:0000313" key="7">
    <source>
        <dbReference type="EMBL" id="MFC4336355.1"/>
    </source>
</evidence>
<feature type="transmembrane region" description="Helical" evidence="5">
    <location>
        <begin position="6"/>
        <end position="29"/>
    </location>
</feature>
<sequence length="136" mass="15129">MDSFWNTVAGAVAAILALWVLFAAALLLYGRRYGVPGLKSLLRLLPDVLTLLRRLATEKDVPLRTRIGLWALLGYLLLPFDLIPDFLPVIGWADDVVIAVLALRLIFRSLEPEGVRRHWRGSEDSLAVLLRLTGTA</sequence>
<evidence type="ECO:0000259" key="6">
    <source>
        <dbReference type="Pfam" id="PF06803"/>
    </source>
</evidence>
<accession>A0ABV8U0K5</accession>
<name>A0ABV8U0K5_9ACTN</name>
<proteinExistence type="predicted"/>
<comment type="caution">
    <text evidence="7">The sequence shown here is derived from an EMBL/GenBank/DDBJ whole genome shotgun (WGS) entry which is preliminary data.</text>
</comment>
<dbReference type="InterPro" id="IPR010652">
    <property type="entry name" value="DUF1232"/>
</dbReference>
<feature type="domain" description="DUF1232" evidence="6">
    <location>
        <begin position="66"/>
        <end position="100"/>
    </location>
</feature>
<evidence type="ECO:0000256" key="4">
    <source>
        <dbReference type="ARBA" id="ARBA00023136"/>
    </source>
</evidence>
<protein>
    <submittedName>
        <fullName evidence="7">YkvA family protein</fullName>
    </submittedName>
</protein>
<gene>
    <name evidence="7" type="ORF">ACFPET_14225</name>
</gene>
<comment type="subcellular location">
    <subcellularLocation>
        <location evidence="1">Endomembrane system</location>
        <topology evidence="1">Multi-pass membrane protein</topology>
    </subcellularLocation>
</comment>
<evidence type="ECO:0000256" key="2">
    <source>
        <dbReference type="ARBA" id="ARBA00022692"/>
    </source>
</evidence>
<keyword evidence="3 5" id="KW-1133">Transmembrane helix</keyword>
<evidence type="ECO:0000256" key="5">
    <source>
        <dbReference type="SAM" id="Phobius"/>
    </source>
</evidence>
<dbReference type="EMBL" id="JBHSDK010000018">
    <property type="protein sequence ID" value="MFC4336355.1"/>
    <property type="molecule type" value="Genomic_DNA"/>
</dbReference>
<dbReference type="RefSeq" id="WP_380622201.1">
    <property type="nucleotide sequence ID" value="NZ_JBHSDK010000018.1"/>
</dbReference>
<evidence type="ECO:0000313" key="8">
    <source>
        <dbReference type="Proteomes" id="UP001595823"/>
    </source>
</evidence>
<keyword evidence="8" id="KW-1185">Reference proteome</keyword>
<keyword evidence="2 5" id="KW-0812">Transmembrane</keyword>
<dbReference type="Proteomes" id="UP001595823">
    <property type="component" value="Unassembled WGS sequence"/>
</dbReference>
<evidence type="ECO:0000256" key="3">
    <source>
        <dbReference type="ARBA" id="ARBA00022989"/>
    </source>
</evidence>
<keyword evidence="4 5" id="KW-0472">Membrane</keyword>
<evidence type="ECO:0000256" key="1">
    <source>
        <dbReference type="ARBA" id="ARBA00004127"/>
    </source>
</evidence>
<reference evidence="8" key="1">
    <citation type="journal article" date="2019" name="Int. J. Syst. Evol. Microbiol.">
        <title>The Global Catalogue of Microorganisms (GCM) 10K type strain sequencing project: providing services to taxonomists for standard genome sequencing and annotation.</title>
        <authorList>
            <consortium name="The Broad Institute Genomics Platform"/>
            <consortium name="The Broad Institute Genome Sequencing Center for Infectious Disease"/>
            <person name="Wu L."/>
            <person name="Ma J."/>
        </authorList>
    </citation>
    <scope>NUCLEOTIDE SEQUENCE [LARGE SCALE GENOMIC DNA]</scope>
    <source>
        <strain evidence="8">IBRC-M 10908</strain>
    </source>
</reference>
<dbReference type="Pfam" id="PF06803">
    <property type="entry name" value="DUF1232"/>
    <property type="match status" value="1"/>
</dbReference>
<organism evidence="7 8">
    <name type="scientific">Salininema proteolyticum</name>
    <dbReference type="NCBI Taxonomy" id="1607685"/>
    <lineage>
        <taxon>Bacteria</taxon>
        <taxon>Bacillati</taxon>
        <taxon>Actinomycetota</taxon>
        <taxon>Actinomycetes</taxon>
        <taxon>Glycomycetales</taxon>
        <taxon>Glycomycetaceae</taxon>
        <taxon>Salininema</taxon>
    </lineage>
</organism>